<proteinExistence type="predicted"/>
<evidence type="ECO:0000313" key="3">
    <source>
        <dbReference type="Proteomes" id="UP000028761"/>
    </source>
</evidence>
<dbReference type="STRING" id="9555.ENSPANP00000021552"/>
<organism evidence="2 3">
    <name type="scientific">Papio anubis</name>
    <name type="common">Olive baboon</name>
    <dbReference type="NCBI Taxonomy" id="9555"/>
    <lineage>
        <taxon>Eukaryota</taxon>
        <taxon>Metazoa</taxon>
        <taxon>Chordata</taxon>
        <taxon>Craniata</taxon>
        <taxon>Vertebrata</taxon>
        <taxon>Euteleostomi</taxon>
        <taxon>Mammalia</taxon>
        <taxon>Eutheria</taxon>
        <taxon>Euarchontoglires</taxon>
        <taxon>Primates</taxon>
        <taxon>Haplorrhini</taxon>
        <taxon>Catarrhini</taxon>
        <taxon>Cercopithecidae</taxon>
        <taxon>Cercopithecinae</taxon>
        <taxon>Papio</taxon>
    </lineage>
</organism>
<keyword evidence="1" id="KW-1133">Transmembrane helix</keyword>
<name>A0A2I3LDN7_PAPAN</name>
<dbReference type="PRINTS" id="PR02045">
    <property type="entry name" value="F138DOMAIN"/>
</dbReference>
<dbReference type="PANTHER" id="PTHR46254">
    <property type="entry name" value="PROTEIN GVQW1-RELATED"/>
    <property type="match status" value="1"/>
</dbReference>
<gene>
    <name evidence="2" type="primary">CCSER1</name>
</gene>
<keyword evidence="1" id="KW-0812">Transmembrane</keyword>
<protein>
    <submittedName>
        <fullName evidence="2">Coiled-coil serine rich protein 1</fullName>
    </submittedName>
</protein>
<dbReference type="Proteomes" id="UP000028761">
    <property type="component" value="Chromosome 3"/>
</dbReference>
<dbReference type="PANTHER" id="PTHR46254:SF3">
    <property type="entry name" value="SECRETED PROTEIN"/>
    <property type="match status" value="1"/>
</dbReference>
<keyword evidence="1" id="KW-0472">Membrane</keyword>
<sequence>MQEGSHLELLIWTCKSGKILASMVQKQLILQVLIYLFCFALFLRQCYFVIQAGVQCHDLGSLQPPLSRIKRFSCLSHLSSWNYRHTLPLPANIFVLLVEKGFHHVGQEGLKLLTSRNALALASQSAGITGVSHRAQPKWLHIEIEL</sequence>
<reference evidence="2" key="2">
    <citation type="submission" date="2025-08" db="UniProtKB">
        <authorList>
            <consortium name="Ensembl"/>
        </authorList>
    </citation>
    <scope>IDENTIFICATION</scope>
</reference>
<evidence type="ECO:0000313" key="2">
    <source>
        <dbReference type="Ensembl" id="ENSPANP00000021552.2"/>
    </source>
</evidence>
<evidence type="ECO:0000256" key="1">
    <source>
        <dbReference type="SAM" id="Phobius"/>
    </source>
</evidence>
<reference evidence="2" key="3">
    <citation type="submission" date="2025-09" db="UniProtKB">
        <authorList>
            <consortium name="Ensembl"/>
        </authorList>
    </citation>
    <scope>IDENTIFICATION</scope>
</reference>
<dbReference type="AlphaFoldDB" id="A0A2I3LDN7"/>
<dbReference type="Bgee" id="ENSPANG00000034872">
    <property type="expression patterns" value="Expressed in thymus and 1 other cell type or tissue"/>
</dbReference>
<dbReference type="Ensembl" id="ENSPANT00000034190.2">
    <property type="protein sequence ID" value="ENSPANP00000021552.2"/>
    <property type="gene ID" value="ENSPANG00000023715.3"/>
</dbReference>
<reference evidence="2 3" key="1">
    <citation type="submission" date="2012-03" db="EMBL/GenBank/DDBJ databases">
        <title>Whole Genome Assembly of Papio anubis.</title>
        <authorList>
            <person name="Liu Y.L."/>
            <person name="Abraham K.A."/>
            <person name="Akbar H.A."/>
            <person name="Ali S.A."/>
            <person name="Anosike U.A."/>
            <person name="Aqrawi P.A."/>
            <person name="Arias F.A."/>
            <person name="Attaway T.A."/>
            <person name="Awwad R.A."/>
            <person name="Babu C.B."/>
            <person name="Bandaranaike D.B."/>
            <person name="Battles P.B."/>
            <person name="Bell A.B."/>
            <person name="Beltran B.B."/>
            <person name="Berhane-Mersha D.B."/>
            <person name="Bess C.B."/>
            <person name="Bickham C.B."/>
            <person name="Bolden T.B."/>
            <person name="Carter K.C."/>
            <person name="Chau D.C."/>
            <person name="Chavez A.C."/>
            <person name="Clerc-Blankenburg K.C."/>
            <person name="Coyle M.C."/>
            <person name="Dao M.D."/>
            <person name="Davila M.L.D."/>
            <person name="Davy-Carroll L.D."/>
            <person name="Denson S.D."/>
            <person name="Dinh H.D."/>
            <person name="Fernandez S.F."/>
            <person name="Fernando P.F."/>
            <person name="Forbes L.F."/>
            <person name="Francis C.F."/>
            <person name="Francisco L.F."/>
            <person name="Fu Q.F."/>
            <person name="Garcia-Iii R.G."/>
            <person name="Garrett T.G."/>
            <person name="Gross S.G."/>
            <person name="Gubbala S.G."/>
            <person name="Hirani K.H."/>
            <person name="Hogues M.H."/>
            <person name="Hollins B.H."/>
            <person name="Jackson L.J."/>
            <person name="Javaid M.J."/>
            <person name="Jhangiani S.J."/>
            <person name="Johnson A.J."/>
            <person name="Johnson B.J."/>
            <person name="Jones J.J."/>
            <person name="Joshi V.J."/>
            <person name="Kalu J.K."/>
            <person name="Khan N.K."/>
            <person name="Korchina V.K."/>
            <person name="Kovar C.K."/>
            <person name="Lago L.L."/>
            <person name="Lara F.L."/>
            <person name="Le T.-K.L."/>
            <person name="Lee S.L."/>
            <person name="Legall-Iii F.L."/>
            <person name="Lemon S.L."/>
            <person name="Liu J.L."/>
            <person name="Liu Y.-S.L."/>
            <person name="Liyanage D.L."/>
            <person name="Lopez J.L."/>
            <person name="Lorensuhewa L.L."/>
            <person name="Mata R.M."/>
            <person name="Mathew T.M."/>
            <person name="Mercado C.M."/>
            <person name="Mercado I.M."/>
            <person name="Morales K.M."/>
            <person name="Morgan M.M."/>
            <person name="Munidasa M.M."/>
            <person name="Ngo D.N."/>
            <person name="Nguyen L.N."/>
            <person name="Nguyen T.N."/>
            <person name="Nguyen N.N."/>
            <person name="Obregon M.O."/>
            <person name="Okwuonu G.O."/>
            <person name="Ongeri F.O."/>
            <person name="Onwere C.O."/>
            <person name="Osifeso I.O."/>
            <person name="Parra A.P."/>
            <person name="Patil S.P."/>
            <person name="Perez A.P."/>
            <person name="Perez Y.P."/>
            <person name="Pham C.P."/>
            <person name="Pu L.-L.P."/>
            <person name="Puazo M.P."/>
            <person name="Quiroz J.Q."/>
            <person name="Rouhana J.R."/>
            <person name="Ruiz M.R."/>
            <person name="Ruiz S.-J.R."/>
            <person name="Saada N.S."/>
            <person name="Santibanez J.S."/>
            <person name="Scheel M.S."/>
            <person name="Schneider B.S."/>
            <person name="Simmons D.S."/>
            <person name="Sisson I.S."/>
            <person name="Tang L.-Y.T."/>
            <person name="Thornton R.T."/>
            <person name="Tisius J.T."/>
            <person name="Toledanes G.T."/>
            <person name="Trejos Z.T."/>
            <person name="Usmani K.U."/>
            <person name="Varghese R.V."/>
            <person name="Vattathil S.V."/>
            <person name="Vee V.V."/>
            <person name="Walker D.W."/>
            <person name="Weissenberger G.W."/>
            <person name="White C.W."/>
            <person name="Williams A.W."/>
            <person name="Woodworth J.W."/>
            <person name="Wright R.W."/>
            <person name="Zhu Y.Z."/>
            <person name="Han Y.H."/>
            <person name="Newsham I.N."/>
            <person name="Nazareth L.N."/>
            <person name="Worley K.W."/>
            <person name="Muzny D.M."/>
            <person name="Rogers J.R."/>
            <person name="Gibbs R.G."/>
        </authorList>
    </citation>
    <scope>NUCLEOTIDE SEQUENCE [LARGE SCALE GENOMIC DNA]</scope>
</reference>
<accession>A0A2I3LDN7</accession>
<keyword evidence="3" id="KW-1185">Reference proteome</keyword>
<feature type="transmembrane region" description="Helical" evidence="1">
    <location>
        <begin position="28"/>
        <end position="50"/>
    </location>
</feature>
<dbReference type="GeneTree" id="ENSGT00940000153912"/>